<dbReference type="AlphaFoldDB" id="A0A0L7L7R8"/>
<name>A0A0L7L7R8_OPEBR</name>
<keyword evidence="3" id="KW-1185">Reference proteome</keyword>
<dbReference type="SMART" id="SM00365">
    <property type="entry name" value="LRR_SD22"/>
    <property type="match status" value="1"/>
</dbReference>
<dbReference type="PANTHER" id="PTHR12461">
    <property type="entry name" value="HYPOXIA-INDUCIBLE FACTOR 1 ALPHA INHIBITOR-RELATED"/>
    <property type="match status" value="1"/>
</dbReference>
<organism evidence="2 3">
    <name type="scientific">Operophtera brumata</name>
    <name type="common">Winter moth</name>
    <name type="synonym">Phalaena brumata</name>
    <dbReference type="NCBI Taxonomy" id="104452"/>
    <lineage>
        <taxon>Eukaryota</taxon>
        <taxon>Metazoa</taxon>
        <taxon>Ecdysozoa</taxon>
        <taxon>Arthropoda</taxon>
        <taxon>Hexapoda</taxon>
        <taxon>Insecta</taxon>
        <taxon>Pterygota</taxon>
        <taxon>Neoptera</taxon>
        <taxon>Endopterygota</taxon>
        <taxon>Lepidoptera</taxon>
        <taxon>Glossata</taxon>
        <taxon>Ditrysia</taxon>
        <taxon>Geometroidea</taxon>
        <taxon>Geometridae</taxon>
        <taxon>Larentiinae</taxon>
        <taxon>Operophtera</taxon>
    </lineage>
</organism>
<comment type="caution">
    <text evidence="2">The sequence shown here is derived from an EMBL/GenBank/DDBJ whole genome shotgun (WGS) entry which is preliminary data.</text>
</comment>
<dbReference type="InterPro" id="IPR041667">
    <property type="entry name" value="Cupin_8"/>
</dbReference>
<dbReference type="PANTHER" id="PTHR12461:SF99">
    <property type="entry name" value="BIFUNCTIONAL PEPTIDASE AND (3S)-LYSYL HYDROXYLASE JMJD7"/>
    <property type="match status" value="1"/>
</dbReference>
<sequence>MEGLQTLYNLKKLYLSSNRISVVENLEGLKYLEELHIEKQVTDGPDGLCFDPRTVLNIGSFDKAVRLRQMHEKNKLEMNRQGADDFFELNMMQGPRAKSALSIAEYSNQKPRPLYLGHNVAETSFMEPLQFQRDYVSKNIPVVIRGGCSSWPAVAKWNANYLREKIPNKQVIVAMTPNGLADGITNEQGVDYFNIYCVIDGWKEFILIPPTDLPYVPYQRYPQAIFKQRDNQWDVVPRQGREGHDDEYLPWISIDPLSPNYSKYPEFRNAHRYSVRLHKGDCLYLPSLWFHHVTQSHGCIAVNYWYDMEFHDKATVISETKVL</sequence>
<dbReference type="InterPro" id="IPR003347">
    <property type="entry name" value="JmjC_dom"/>
</dbReference>
<dbReference type="InterPro" id="IPR032675">
    <property type="entry name" value="LRR_dom_sf"/>
</dbReference>
<evidence type="ECO:0000313" key="3">
    <source>
        <dbReference type="Proteomes" id="UP000037510"/>
    </source>
</evidence>
<dbReference type="InterPro" id="IPR001611">
    <property type="entry name" value="Leu-rich_rpt"/>
</dbReference>
<dbReference type="Gene3D" id="3.80.10.10">
    <property type="entry name" value="Ribonuclease Inhibitor"/>
    <property type="match status" value="1"/>
</dbReference>
<dbReference type="InterPro" id="IPR014710">
    <property type="entry name" value="RmlC-like_jellyroll"/>
</dbReference>
<dbReference type="PROSITE" id="PS51184">
    <property type="entry name" value="JMJC"/>
    <property type="match status" value="1"/>
</dbReference>
<dbReference type="SMART" id="SM00558">
    <property type="entry name" value="JmjC"/>
    <property type="match status" value="1"/>
</dbReference>
<dbReference type="Pfam" id="PF13621">
    <property type="entry name" value="Cupin_8"/>
    <property type="match status" value="1"/>
</dbReference>
<dbReference type="STRING" id="104452.A0A0L7L7R8"/>
<feature type="domain" description="JmjC" evidence="1">
    <location>
        <begin position="129"/>
        <end position="321"/>
    </location>
</feature>
<dbReference type="Gene3D" id="2.60.120.10">
    <property type="entry name" value="Jelly Rolls"/>
    <property type="match status" value="2"/>
</dbReference>
<protein>
    <submittedName>
        <fullName evidence="2">Pla2g4b</fullName>
    </submittedName>
</protein>
<evidence type="ECO:0000259" key="1">
    <source>
        <dbReference type="PROSITE" id="PS51184"/>
    </source>
</evidence>
<dbReference type="PROSITE" id="PS51450">
    <property type="entry name" value="LRR"/>
    <property type="match status" value="1"/>
</dbReference>
<proteinExistence type="predicted"/>
<dbReference type="SUPFAM" id="SSF51197">
    <property type="entry name" value="Clavaminate synthase-like"/>
    <property type="match status" value="1"/>
</dbReference>
<gene>
    <name evidence="2" type="ORF">OBRU01_10022</name>
</gene>
<accession>A0A0L7L7R8</accession>
<evidence type="ECO:0000313" key="2">
    <source>
        <dbReference type="EMBL" id="KOB71384.1"/>
    </source>
</evidence>
<dbReference type="Proteomes" id="UP000037510">
    <property type="component" value="Unassembled WGS sequence"/>
</dbReference>
<dbReference type="EMBL" id="JTDY01002452">
    <property type="protein sequence ID" value="KOB71384.1"/>
    <property type="molecule type" value="Genomic_DNA"/>
</dbReference>
<reference evidence="2 3" key="1">
    <citation type="journal article" date="2015" name="Genome Biol. Evol.">
        <title>The genome of winter moth (Operophtera brumata) provides a genomic perspective on sexual dimorphism and phenology.</title>
        <authorList>
            <person name="Derks M.F."/>
            <person name="Smit S."/>
            <person name="Salis L."/>
            <person name="Schijlen E."/>
            <person name="Bossers A."/>
            <person name="Mateman C."/>
            <person name="Pijl A.S."/>
            <person name="de Ridder D."/>
            <person name="Groenen M.A."/>
            <person name="Visser M.E."/>
            <person name="Megens H.J."/>
        </authorList>
    </citation>
    <scope>NUCLEOTIDE SEQUENCE [LARGE SCALE GENOMIC DNA]</scope>
    <source>
        <strain evidence="2">WM2013NL</strain>
        <tissue evidence="2">Head and thorax</tissue>
    </source>
</reference>